<keyword evidence="5" id="KW-1185">Reference proteome</keyword>
<dbReference type="EMBL" id="NGFP01000009">
    <property type="protein sequence ID" value="OUC99306.1"/>
    <property type="molecule type" value="Genomic_DNA"/>
</dbReference>
<dbReference type="SUPFAM" id="SSF55846">
    <property type="entry name" value="N-acetylmuramoyl-L-alanine amidase-like"/>
    <property type="match status" value="1"/>
</dbReference>
<dbReference type="InterPro" id="IPR015510">
    <property type="entry name" value="PGRP"/>
</dbReference>
<sequence>MTTIISRKAWGARAPRNRYTVTWAQRTEFFVHHTAGPKTQTIQQIQAFHMGPSRGWSDIGYGHLVDADGKIYEGRGWLVVGAHCPGHNRSGESVAYIGDDDPTPAAKRSIRWLYDEACRRAGKKLKMLGHGQRYATSCPGPKLQAWVNAGMPVEAAEKPAKPAPKPQPTETEAIVKKLPTLKQGDHGWHVKTMHYLLAARDYAVPAEVDDTTFTEQHTNGVKGIQAAAGLKETGVVDGPTWAALLRVA</sequence>
<dbReference type="SMART" id="SM00701">
    <property type="entry name" value="PGRP"/>
    <property type="match status" value="1"/>
</dbReference>
<dbReference type="Pfam" id="PF01510">
    <property type="entry name" value="Amidase_2"/>
    <property type="match status" value="1"/>
</dbReference>
<dbReference type="Pfam" id="PF01471">
    <property type="entry name" value="PG_binding_1"/>
    <property type="match status" value="1"/>
</dbReference>
<dbReference type="Proteomes" id="UP000194761">
    <property type="component" value="Unassembled WGS sequence"/>
</dbReference>
<evidence type="ECO:0000313" key="4">
    <source>
        <dbReference type="EMBL" id="OUC99306.1"/>
    </source>
</evidence>
<dbReference type="GO" id="GO:0008270">
    <property type="term" value="F:zinc ion binding"/>
    <property type="evidence" value="ECO:0007669"/>
    <property type="project" value="InterPro"/>
</dbReference>
<dbReference type="InterPro" id="IPR002477">
    <property type="entry name" value="Peptidoglycan-bd-like"/>
</dbReference>
<dbReference type="PANTHER" id="PTHR11022:SF41">
    <property type="entry name" value="PEPTIDOGLYCAN-RECOGNITION PROTEIN LC-RELATED"/>
    <property type="match status" value="1"/>
</dbReference>
<organism evidence="4 5">
    <name type="scientific">Streptosporangium minutum</name>
    <dbReference type="NCBI Taxonomy" id="569862"/>
    <lineage>
        <taxon>Bacteria</taxon>
        <taxon>Bacillati</taxon>
        <taxon>Actinomycetota</taxon>
        <taxon>Actinomycetes</taxon>
        <taxon>Streptosporangiales</taxon>
        <taxon>Streptosporangiaceae</taxon>
        <taxon>Streptosporangium</taxon>
    </lineage>
</organism>
<evidence type="ECO:0000256" key="1">
    <source>
        <dbReference type="ARBA" id="ARBA00007553"/>
    </source>
</evidence>
<dbReference type="CDD" id="cd06583">
    <property type="entry name" value="PGRP"/>
    <property type="match status" value="1"/>
</dbReference>
<dbReference type="InterPro" id="IPR036366">
    <property type="entry name" value="PGBDSf"/>
</dbReference>
<dbReference type="PANTHER" id="PTHR11022">
    <property type="entry name" value="PEPTIDOGLYCAN RECOGNITION PROTEIN"/>
    <property type="match status" value="1"/>
</dbReference>
<evidence type="ECO:0000259" key="3">
    <source>
        <dbReference type="SMART" id="SM00701"/>
    </source>
</evidence>
<dbReference type="SMART" id="SM00644">
    <property type="entry name" value="Ami_2"/>
    <property type="match status" value="1"/>
</dbReference>
<dbReference type="GO" id="GO:0009253">
    <property type="term" value="P:peptidoglycan catabolic process"/>
    <property type="evidence" value="ECO:0007669"/>
    <property type="project" value="InterPro"/>
</dbReference>
<dbReference type="InterPro" id="IPR002502">
    <property type="entry name" value="Amidase_domain"/>
</dbReference>
<feature type="domain" description="Peptidoglycan recognition protein family" evidence="3">
    <location>
        <begin position="2"/>
        <end position="134"/>
    </location>
</feature>
<dbReference type="GO" id="GO:0008745">
    <property type="term" value="F:N-acetylmuramoyl-L-alanine amidase activity"/>
    <property type="evidence" value="ECO:0007669"/>
    <property type="project" value="InterPro"/>
</dbReference>
<proteinExistence type="inferred from homology"/>
<reference evidence="4 5" key="1">
    <citation type="submission" date="2017-05" db="EMBL/GenBank/DDBJ databases">
        <title>Biotechnological potential of actinobacteria isolated from South African environments.</title>
        <authorList>
            <person name="Le Roes-Hill M."/>
            <person name="Prins A."/>
            <person name="Durrell K.A."/>
        </authorList>
    </citation>
    <scope>NUCLEOTIDE SEQUENCE [LARGE SCALE GENOMIC DNA]</scope>
    <source>
        <strain evidence="4">M26</strain>
    </source>
</reference>
<dbReference type="InterPro" id="IPR036505">
    <property type="entry name" value="Amidase/PGRP_sf"/>
</dbReference>
<protein>
    <recommendedName>
        <fullName evidence="6">N-acetylmuramoyl-L-alanine amidase</fullName>
    </recommendedName>
</protein>
<dbReference type="InterPro" id="IPR036365">
    <property type="entry name" value="PGBD-like_sf"/>
</dbReference>
<evidence type="ECO:0000313" key="5">
    <source>
        <dbReference type="Proteomes" id="UP000194761"/>
    </source>
</evidence>
<dbReference type="SUPFAM" id="SSF47090">
    <property type="entry name" value="PGBD-like"/>
    <property type="match status" value="1"/>
</dbReference>
<comment type="similarity">
    <text evidence="1">Belongs to the N-acetylmuramoyl-L-alanine amidase 2 family.</text>
</comment>
<feature type="domain" description="N-acetylmuramoyl-L-alanine amidase" evidence="2">
    <location>
        <begin position="14"/>
        <end position="140"/>
    </location>
</feature>
<dbReference type="AlphaFoldDB" id="A0A243RVU3"/>
<comment type="caution">
    <text evidence="4">The sequence shown here is derived from an EMBL/GenBank/DDBJ whole genome shotgun (WGS) entry which is preliminary data.</text>
</comment>
<evidence type="ECO:0008006" key="6">
    <source>
        <dbReference type="Google" id="ProtNLM"/>
    </source>
</evidence>
<name>A0A243RVU3_9ACTN</name>
<dbReference type="Gene3D" id="1.10.101.10">
    <property type="entry name" value="PGBD-like superfamily/PGBD"/>
    <property type="match status" value="1"/>
</dbReference>
<gene>
    <name evidence="4" type="ORF">CA984_03610</name>
</gene>
<dbReference type="RefSeq" id="WP_086568039.1">
    <property type="nucleotide sequence ID" value="NZ_NGFP01000009.1"/>
</dbReference>
<evidence type="ECO:0000259" key="2">
    <source>
        <dbReference type="SMART" id="SM00644"/>
    </source>
</evidence>
<accession>A0A243RVU3</accession>
<dbReference type="InterPro" id="IPR006619">
    <property type="entry name" value="PGRP_domain_met/bac"/>
</dbReference>
<dbReference type="Gene3D" id="3.40.80.10">
    <property type="entry name" value="Peptidoglycan recognition protein-like"/>
    <property type="match status" value="1"/>
</dbReference>